<evidence type="ECO:0000313" key="2">
    <source>
        <dbReference type="Proteomes" id="UP000247483"/>
    </source>
</evidence>
<dbReference type="RefSeq" id="WP_110423650.1">
    <property type="nucleotide sequence ID" value="NZ_QGLP01000005.1"/>
</dbReference>
<dbReference type="AlphaFoldDB" id="A0A2V4E222"/>
<evidence type="ECO:0000313" key="1">
    <source>
        <dbReference type="EMBL" id="PXZ04334.1"/>
    </source>
</evidence>
<comment type="caution">
    <text evidence="1">The sequence shown here is derived from an EMBL/GenBank/DDBJ whole genome shotgun (WGS) entry which is preliminary data.</text>
</comment>
<sequence>MKRIVLLGLACFALYGCGDDKVTKEYLVGDWRCNWESFERMDSGREESYGEAIDRAEYIRTLKIVDDKLYTVLDNGELELYDIDKIYNNPTHEFLEKDHTFSGTQKLEKINNDKYQFVIASDFKKNSNKTNVIDIRNKEVTICTRIK</sequence>
<reference evidence="1 2" key="1">
    <citation type="submission" date="2018-05" db="EMBL/GenBank/DDBJ databases">
        <title>Reference genomes for bee gut microbiota database.</title>
        <authorList>
            <person name="Ellegaard K.M."/>
        </authorList>
    </citation>
    <scope>NUCLEOTIDE SEQUENCE [LARGE SCALE GENOMIC DNA]</scope>
    <source>
        <strain evidence="1 2">ESL0177</strain>
    </source>
</reference>
<protein>
    <submittedName>
        <fullName evidence="1">Uncharacterized protein</fullName>
    </submittedName>
</protein>
<name>A0A2V4E222_9GAMM</name>
<dbReference type="EMBL" id="QGLP01000005">
    <property type="protein sequence ID" value="PXZ04334.1"/>
    <property type="molecule type" value="Genomic_DNA"/>
</dbReference>
<gene>
    <name evidence="1" type="ORF">DKK79_08215</name>
</gene>
<dbReference type="PROSITE" id="PS51257">
    <property type="entry name" value="PROKAR_LIPOPROTEIN"/>
    <property type="match status" value="1"/>
</dbReference>
<proteinExistence type="predicted"/>
<organism evidence="1 2">
    <name type="scientific">Gilliamella apicola</name>
    <dbReference type="NCBI Taxonomy" id="1196095"/>
    <lineage>
        <taxon>Bacteria</taxon>
        <taxon>Pseudomonadati</taxon>
        <taxon>Pseudomonadota</taxon>
        <taxon>Gammaproteobacteria</taxon>
        <taxon>Orbales</taxon>
        <taxon>Orbaceae</taxon>
        <taxon>Gilliamella</taxon>
    </lineage>
</organism>
<dbReference type="Proteomes" id="UP000247483">
    <property type="component" value="Unassembled WGS sequence"/>
</dbReference>
<accession>A0A2V4E222</accession>